<dbReference type="InterPro" id="IPR012474">
    <property type="entry name" value="Frigida"/>
</dbReference>
<reference evidence="6" key="1">
    <citation type="journal article" date="2023" name="Nat. Commun.">
        <title>Diploid and tetraploid genomes of Acorus and the evolution of monocots.</title>
        <authorList>
            <person name="Ma L."/>
            <person name="Liu K.W."/>
            <person name="Li Z."/>
            <person name="Hsiao Y.Y."/>
            <person name="Qi Y."/>
            <person name="Fu T."/>
            <person name="Tang G.D."/>
            <person name="Zhang D."/>
            <person name="Sun W.H."/>
            <person name="Liu D.K."/>
            <person name="Li Y."/>
            <person name="Chen G.Z."/>
            <person name="Liu X.D."/>
            <person name="Liao X.Y."/>
            <person name="Jiang Y.T."/>
            <person name="Yu X."/>
            <person name="Hao Y."/>
            <person name="Huang J."/>
            <person name="Zhao X.W."/>
            <person name="Ke S."/>
            <person name="Chen Y.Y."/>
            <person name="Wu W.L."/>
            <person name="Hsu J.L."/>
            <person name="Lin Y.F."/>
            <person name="Huang M.D."/>
            <person name="Li C.Y."/>
            <person name="Huang L."/>
            <person name="Wang Z.W."/>
            <person name="Zhao X."/>
            <person name="Zhong W.Y."/>
            <person name="Peng D.H."/>
            <person name="Ahmad S."/>
            <person name="Lan S."/>
            <person name="Zhang J.S."/>
            <person name="Tsai W.C."/>
            <person name="Van de Peer Y."/>
            <person name="Liu Z.J."/>
        </authorList>
    </citation>
    <scope>NUCLEOTIDE SEQUENCE</scope>
    <source>
        <strain evidence="6">CP</strain>
    </source>
</reference>
<reference evidence="6" key="2">
    <citation type="submission" date="2023-06" db="EMBL/GenBank/DDBJ databases">
        <authorList>
            <person name="Ma L."/>
            <person name="Liu K.-W."/>
            <person name="Li Z."/>
            <person name="Hsiao Y.-Y."/>
            <person name="Qi Y."/>
            <person name="Fu T."/>
            <person name="Tang G."/>
            <person name="Zhang D."/>
            <person name="Sun W.-H."/>
            <person name="Liu D.-K."/>
            <person name="Li Y."/>
            <person name="Chen G.-Z."/>
            <person name="Liu X.-D."/>
            <person name="Liao X.-Y."/>
            <person name="Jiang Y.-T."/>
            <person name="Yu X."/>
            <person name="Hao Y."/>
            <person name="Huang J."/>
            <person name="Zhao X.-W."/>
            <person name="Ke S."/>
            <person name="Chen Y.-Y."/>
            <person name="Wu W.-L."/>
            <person name="Hsu J.-L."/>
            <person name="Lin Y.-F."/>
            <person name="Huang M.-D."/>
            <person name="Li C.-Y."/>
            <person name="Huang L."/>
            <person name="Wang Z.-W."/>
            <person name="Zhao X."/>
            <person name="Zhong W.-Y."/>
            <person name="Peng D.-H."/>
            <person name="Ahmad S."/>
            <person name="Lan S."/>
            <person name="Zhang J.-S."/>
            <person name="Tsai W.-C."/>
            <person name="Van De Peer Y."/>
            <person name="Liu Z.-J."/>
        </authorList>
    </citation>
    <scope>NUCLEOTIDE SEQUENCE</scope>
    <source>
        <strain evidence="6">CP</strain>
        <tissue evidence="6">Leaves</tissue>
    </source>
</reference>
<dbReference type="PANTHER" id="PTHR31791">
    <property type="entry name" value="FRIGIDA-LIKE PROTEIN 3-RELATED"/>
    <property type="match status" value="1"/>
</dbReference>
<name>A0AAV9CHL6_ACOCL</name>
<accession>A0AAV9CHL6</accession>
<keyword evidence="3 4" id="KW-0287">Flowering</keyword>
<comment type="caution">
    <text evidence="6">The sequence shown here is derived from an EMBL/GenBank/DDBJ whole genome shotgun (WGS) entry which is preliminary data.</text>
</comment>
<proteinExistence type="inferred from homology"/>
<keyword evidence="2 4" id="KW-0221">Differentiation</keyword>
<comment type="similarity">
    <text evidence="1 4">Belongs to the Frigida family.</text>
</comment>
<sequence>MTSAAILSDRVQSSFEDLERQRTLIDSCTTLWRELSDHFVSLDKTLQIRSDALKSKFETLNKHTEETLATLDRREESIATAVDAALSRVDAALASSDDSPADPMRSLCKRMDSEGFWELVLSKRRDADLLRSEIPKALRECVDASGFVLDAVSRAFPARGVGADAGWACVLVLESLETVLAEALVTPSVRERARGMVREWVEGLDGRGGVEGVKPQDAHAFLQHVVTFGVAEDERSELYRKLVMGSAWRRQMPRLAMSLGLANQMNDMIEELISKGLQLDAVNYAYEAGLVEKFPPVPLLKSYLEDSVKSVNSILEDGKHTGKAMLSAGRKEQTALRAVIKCIEEHKLEEEFPTESLRKRLEKLEKAKPEKKKSPTISNNSNSTSSSSSPTTTNGPAIKRTRASTGGPLPPAKAGRSTNAAYVSSSFPAGPAFIRSPSSHPPSYPPTLSPYAMYGNRSPSWSPSWSPSYPYSPEMALSPVGGSYAAPPPPFSYPTYGGYNNEFATVGYQQAYYRC</sequence>
<evidence type="ECO:0000256" key="2">
    <source>
        <dbReference type="ARBA" id="ARBA00022782"/>
    </source>
</evidence>
<dbReference type="GO" id="GO:0030154">
    <property type="term" value="P:cell differentiation"/>
    <property type="evidence" value="ECO:0007669"/>
    <property type="project" value="UniProtKB-KW"/>
</dbReference>
<dbReference type="Proteomes" id="UP001180020">
    <property type="component" value="Unassembled WGS sequence"/>
</dbReference>
<feature type="compositionally biased region" description="Low complexity" evidence="5">
    <location>
        <begin position="375"/>
        <end position="394"/>
    </location>
</feature>
<organism evidence="6 7">
    <name type="scientific">Acorus calamus</name>
    <name type="common">Sweet flag</name>
    <dbReference type="NCBI Taxonomy" id="4465"/>
    <lineage>
        <taxon>Eukaryota</taxon>
        <taxon>Viridiplantae</taxon>
        <taxon>Streptophyta</taxon>
        <taxon>Embryophyta</taxon>
        <taxon>Tracheophyta</taxon>
        <taxon>Spermatophyta</taxon>
        <taxon>Magnoliopsida</taxon>
        <taxon>Liliopsida</taxon>
        <taxon>Acoraceae</taxon>
        <taxon>Acorus</taxon>
    </lineage>
</organism>
<evidence type="ECO:0000256" key="5">
    <source>
        <dbReference type="SAM" id="MobiDB-lite"/>
    </source>
</evidence>
<evidence type="ECO:0000256" key="3">
    <source>
        <dbReference type="ARBA" id="ARBA00023089"/>
    </source>
</evidence>
<feature type="region of interest" description="Disordered" evidence="5">
    <location>
        <begin position="365"/>
        <end position="417"/>
    </location>
</feature>
<keyword evidence="7" id="KW-1185">Reference proteome</keyword>
<dbReference type="PANTHER" id="PTHR31791:SF2">
    <property type="entry name" value="FRIGIDA-LIKE PROTEIN 4A-RELATED"/>
    <property type="match status" value="1"/>
</dbReference>
<evidence type="ECO:0000313" key="7">
    <source>
        <dbReference type="Proteomes" id="UP001180020"/>
    </source>
</evidence>
<dbReference type="GO" id="GO:0009908">
    <property type="term" value="P:flower development"/>
    <property type="evidence" value="ECO:0007669"/>
    <property type="project" value="UniProtKB-KW"/>
</dbReference>
<keyword evidence="4" id="KW-0217">Developmental protein</keyword>
<evidence type="ECO:0000256" key="1">
    <source>
        <dbReference type="ARBA" id="ARBA00008956"/>
    </source>
</evidence>
<evidence type="ECO:0000313" key="6">
    <source>
        <dbReference type="EMBL" id="KAK1288415.1"/>
    </source>
</evidence>
<dbReference type="Pfam" id="PF07899">
    <property type="entry name" value="Frigida"/>
    <property type="match status" value="1"/>
</dbReference>
<protein>
    <recommendedName>
        <fullName evidence="4">FRIGIDA-like protein</fullName>
    </recommendedName>
</protein>
<dbReference type="EMBL" id="JAUJYO010000019">
    <property type="protein sequence ID" value="KAK1288415.1"/>
    <property type="molecule type" value="Genomic_DNA"/>
</dbReference>
<dbReference type="AlphaFoldDB" id="A0AAV9CHL6"/>
<gene>
    <name evidence="6" type="ORF">QJS10_CPB19g01200</name>
</gene>
<evidence type="ECO:0000256" key="4">
    <source>
        <dbReference type="RuleBase" id="RU364012"/>
    </source>
</evidence>